<evidence type="ECO:0000313" key="9">
    <source>
        <dbReference type="Proteomes" id="UP000006729"/>
    </source>
</evidence>
<feature type="compositionally biased region" description="Basic residues" evidence="6">
    <location>
        <begin position="383"/>
        <end position="394"/>
    </location>
</feature>
<feature type="repeat" description="WD" evidence="5">
    <location>
        <begin position="1472"/>
        <end position="1499"/>
    </location>
</feature>
<dbReference type="InterPro" id="IPR013083">
    <property type="entry name" value="Znf_RING/FYVE/PHD"/>
</dbReference>
<dbReference type="Pfam" id="PF04564">
    <property type="entry name" value="U-box"/>
    <property type="match status" value="1"/>
</dbReference>
<keyword evidence="4" id="KW-0808">Transferase</keyword>
<dbReference type="PANTHER" id="PTHR47446">
    <property type="entry name" value="RING-TYPE E3 UBIQUITIN TRANSFERASE"/>
    <property type="match status" value="1"/>
</dbReference>
<dbReference type="InterPro" id="IPR052858">
    <property type="entry name" value="E3_ubiquitin-ligase_LIN"/>
</dbReference>
<dbReference type="GO" id="GO:0061630">
    <property type="term" value="F:ubiquitin protein ligase activity"/>
    <property type="evidence" value="ECO:0007669"/>
    <property type="project" value="UniProtKB-EC"/>
</dbReference>
<dbReference type="UniPathway" id="UPA00143"/>
<dbReference type="InterPro" id="IPR001680">
    <property type="entry name" value="WD40_rpt"/>
</dbReference>
<dbReference type="PROSITE" id="PS50294">
    <property type="entry name" value="WD_REPEATS_REGION"/>
    <property type="match status" value="2"/>
</dbReference>
<dbReference type="GO" id="GO:0016567">
    <property type="term" value="P:protein ubiquitination"/>
    <property type="evidence" value="ECO:0007669"/>
    <property type="project" value="UniProtKB-UniPathway"/>
</dbReference>
<dbReference type="Pfam" id="PF00400">
    <property type="entry name" value="WD40"/>
    <property type="match status" value="2"/>
</dbReference>
<dbReference type="InterPro" id="IPR055566">
    <property type="entry name" value="ARM_LIN"/>
</dbReference>
<evidence type="ECO:0000256" key="3">
    <source>
        <dbReference type="ARBA" id="ARBA00012483"/>
    </source>
</evidence>
<feature type="domain" description="U-box" evidence="7">
    <location>
        <begin position="519"/>
        <end position="594"/>
    </location>
</feature>
<dbReference type="EMBL" id="CM009291">
    <property type="protein sequence ID" value="RQO86380.1"/>
    <property type="molecule type" value="Genomic_DNA"/>
</dbReference>
<dbReference type="InterPro" id="IPR056512">
    <property type="entry name" value="LIN_N"/>
</dbReference>
<dbReference type="SUPFAM" id="SSF57850">
    <property type="entry name" value="RING/U-box"/>
    <property type="match status" value="1"/>
</dbReference>
<dbReference type="SMART" id="SM00320">
    <property type="entry name" value="WD40"/>
    <property type="match status" value="4"/>
</dbReference>
<protein>
    <recommendedName>
        <fullName evidence="3">RING-type E3 ubiquitin transferase</fullName>
        <ecNumber evidence="3">2.3.2.27</ecNumber>
    </recommendedName>
</protein>
<evidence type="ECO:0000256" key="4">
    <source>
        <dbReference type="ARBA" id="ARBA00022679"/>
    </source>
</evidence>
<evidence type="ECO:0000259" key="7">
    <source>
        <dbReference type="PROSITE" id="PS51698"/>
    </source>
</evidence>
<dbReference type="SUPFAM" id="SSF48371">
    <property type="entry name" value="ARM repeat"/>
    <property type="match status" value="1"/>
</dbReference>
<evidence type="ECO:0000256" key="6">
    <source>
        <dbReference type="SAM" id="MobiDB-lite"/>
    </source>
</evidence>
<feature type="repeat" description="WD" evidence="5">
    <location>
        <begin position="1255"/>
        <end position="1289"/>
    </location>
</feature>
<reference evidence="8 9" key="1">
    <citation type="journal article" date="2006" name="Science">
        <title>The genome of black cottonwood, Populus trichocarpa (Torr. &amp; Gray).</title>
        <authorList>
            <person name="Tuskan G.A."/>
            <person name="Difazio S."/>
            <person name="Jansson S."/>
            <person name="Bohlmann J."/>
            <person name="Grigoriev I."/>
            <person name="Hellsten U."/>
            <person name="Putnam N."/>
            <person name="Ralph S."/>
            <person name="Rombauts S."/>
            <person name="Salamov A."/>
            <person name="Schein J."/>
            <person name="Sterck L."/>
            <person name="Aerts A."/>
            <person name="Bhalerao R.R."/>
            <person name="Bhalerao R.P."/>
            <person name="Blaudez D."/>
            <person name="Boerjan W."/>
            <person name="Brun A."/>
            <person name="Brunner A."/>
            <person name="Busov V."/>
            <person name="Campbell M."/>
            <person name="Carlson J."/>
            <person name="Chalot M."/>
            <person name="Chapman J."/>
            <person name="Chen G.L."/>
            <person name="Cooper D."/>
            <person name="Coutinho P.M."/>
            <person name="Couturier J."/>
            <person name="Covert S."/>
            <person name="Cronk Q."/>
            <person name="Cunningham R."/>
            <person name="Davis J."/>
            <person name="Degroeve S."/>
            <person name="Dejardin A."/>
            <person name="Depamphilis C."/>
            <person name="Detter J."/>
            <person name="Dirks B."/>
            <person name="Dubchak I."/>
            <person name="Duplessis S."/>
            <person name="Ehlting J."/>
            <person name="Ellis B."/>
            <person name="Gendler K."/>
            <person name="Goodstein D."/>
            <person name="Gribskov M."/>
            <person name="Grimwood J."/>
            <person name="Groover A."/>
            <person name="Gunter L."/>
            <person name="Hamberger B."/>
            <person name="Heinze B."/>
            <person name="Helariutta Y."/>
            <person name="Henrissat B."/>
            <person name="Holligan D."/>
            <person name="Holt R."/>
            <person name="Huang W."/>
            <person name="Islam-Faridi N."/>
            <person name="Jones S."/>
            <person name="Jones-Rhoades M."/>
            <person name="Jorgensen R."/>
            <person name="Joshi C."/>
            <person name="Kangasjarvi J."/>
            <person name="Karlsson J."/>
            <person name="Kelleher C."/>
            <person name="Kirkpatrick R."/>
            <person name="Kirst M."/>
            <person name="Kohler A."/>
            <person name="Kalluri U."/>
            <person name="Larimer F."/>
            <person name="Leebens-Mack J."/>
            <person name="Leple J.C."/>
            <person name="Locascio P."/>
            <person name="Lou Y."/>
            <person name="Lucas S."/>
            <person name="Martin F."/>
            <person name="Montanini B."/>
            <person name="Napoli C."/>
            <person name="Nelson D.R."/>
            <person name="Nelson C."/>
            <person name="Nieminen K."/>
            <person name="Nilsson O."/>
            <person name="Pereda V."/>
            <person name="Peter G."/>
            <person name="Philippe R."/>
            <person name="Pilate G."/>
            <person name="Poliakov A."/>
            <person name="Razumovskaya J."/>
            <person name="Richardson P."/>
            <person name="Rinaldi C."/>
            <person name="Ritland K."/>
            <person name="Rouze P."/>
            <person name="Ryaboy D."/>
            <person name="Schmutz J."/>
            <person name="Schrader J."/>
            <person name="Segerman B."/>
            <person name="Shin H."/>
            <person name="Siddiqui A."/>
            <person name="Sterky F."/>
            <person name="Terry A."/>
            <person name="Tsai C.J."/>
            <person name="Uberbacher E."/>
            <person name="Unneberg P."/>
            <person name="Vahala J."/>
            <person name="Wall K."/>
            <person name="Wessler S."/>
            <person name="Yang G."/>
            <person name="Yin T."/>
            <person name="Douglas C."/>
            <person name="Marra M."/>
            <person name="Sandberg G."/>
            <person name="Van de Peer Y."/>
            <person name="Rokhsar D."/>
        </authorList>
    </citation>
    <scope>NUCLEOTIDE SEQUENCE [LARGE SCALE GENOMIC DNA]</scope>
    <source>
        <strain evidence="9">cv. Nisqually</strain>
    </source>
</reference>
<proteinExistence type="predicted"/>
<evidence type="ECO:0000256" key="1">
    <source>
        <dbReference type="ARBA" id="ARBA00000900"/>
    </source>
</evidence>
<dbReference type="Pfam" id="PF23568">
    <property type="entry name" value="ARM_LIN"/>
    <property type="match status" value="1"/>
</dbReference>
<dbReference type="InterPro" id="IPR003613">
    <property type="entry name" value="Ubox_domain"/>
</dbReference>
<accession>A0A3N7EPF0</accession>
<dbReference type="PROSITE" id="PS50082">
    <property type="entry name" value="WD_REPEATS_2"/>
    <property type="match status" value="2"/>
</dbReference>
<dbReference type="SMART" id="SM00504">
    <property type="entry name" value="Ubox"/>
    <property type="match status" value="1"/>
</dbReference>
<gene>
    <name evidence="8" type="ORF">POPTR_002G021600</name>
</gene>
<dbReference type="EC" id="2.3.2.27" evidence="3"/>
<evidence type="ECO:0000256" key="2">
    <source>
        <dbReference type="ARBA" id="ARBA00004906"/>
    </source>
</evidence>
<organism evidence="8 9">
    <name type="scientific">Populus trichocarpa</name>
    <name type="common">Western balsam poplar</name>
    <name type="synonym">Populus balsamifera subsp. trichocarpa</name>
    <dbReference type="NCBI Taxonomy" id="3694"/>
    <lineage>
        <taxon>Eukaryota</taxon>
        <taxon>Viridiplantae</taxon>
        <taxon>Streptophyta</taxon>
        <taxon>Embryophyta</taxon>
        <taxon>Tracheophyta</taxon>
        <taxon>Spermatophyta</taxon>
        <taxon>Magnoliopsida</taxon>
        <taxon>eudicotyledons</taxon>
        <taxon>Gunneridae</taxon>
        <taxon>Pentapetalae</taxon>
        <taxon>rosids</taxon>
        <taxon>fabids</taxon>
        <taxon>Malpighiales</taxon>
        <taxon>Salicaceae</taxon>
        <taxon>Saliceae</taxon>
        <taxon>Populus</taxon>
    </lineage>
</organism>
<dbReference type="PANTHER" id="PTHR47446:SF3">
    <property type="entry name" value="RING-TYPE E3 UBIQUITIN TRANSFERASE"/>
    <property type="match status" value="1"/>
</dbReference>
<dbReference type="CDD" id="cd16664">
    <property type="entry name" value="RING-Ubox_PUB"/>
    <property type="match status" value="1"/>
</dbReference>
<dbReference type="Gene3D" id="3.30.40.10">
    <property type="entry name" value="Zinc/RING finger domain, C3HC4 (zinc finger)"/>
    <property type="match status" value="1"/>
</dbReference>
<evidence type="ECO:0000256" key="5">
    <source>
        <dbReference type="PROSITE-ProRule" id="PRU00221"/>
    </source>
</evidence>
<dbReference type="InterPro" id="IPR011989">
    <property type="entry name" value="ARM-like"/>
</dbReference>
<dbReference type="InterPro" id="IPR016024">
    <property type="entry name" value="ARM-type_fold"/>
</dbReference>
<feature type="region of interest" description="Disordered" evidence="6">
    <location>
        <begin position="319"/>
        <end position="417"/>
    </location>
</feature>
<dbReference type="Gene3D" id="2.130.10.10">
    <property type="entry name" value="YVTN repeat-like/Quinoprotein amine dehydrogenase"/>
    <property type="match status" value="2"/>
</dbReference>
<evidence type="ECO:0000313" key="8">
    <source>
        <dbReference type="EMBL" id="RQO86380.1"/>
    </source>
</evidence>
<sequence>MAGSYGFAMDQKDIVSLLITTVGSFIQDRLVSKEQRTQHKEQCAERLAAEDGSCDKDTEVLYSDQAVLANLDWGIEALEEAIDTSNTETKLARLDHAEKMLQVCAMLNSYQRTAGVPNFYLSAWAHLYLSYLWNLRNNTENSVLHVLEMFIVDPFFSRIDFAPELWKDLFLPHTSSIVGWYSEARQRLMMEVIPDSSDLSFTANLDQFFNESLIYSMRPDQVEKLQKLEELYRESLDENTRLFAKYYKDCMNSDSTARKKMVPMFPIAEPPVTPLHEVSRSIPDYVKFGPILPHSAGFSPVLRFKHAAKAESRLGIISSLSPNLEESSATCDPPPEGKPEDRENDSDCEPSDTYFDSEDKNHKLTTLPSIKSTENKDIGVSKRPSKAKSQKHSPKICSPMDSPRISPKIISPNSVVQSKREPKTILRILSCRAMDSAIATSLPDSPCMSKEHGSSSPDSDGEVIGLLRNVRKNRDRTRRMSCDNVSGQIFENSSLIQSDEGRESCISLPTSEKLTPRSRPRKDFVCPITGKLLNDPVTLETGETYEREAIQERIKRGNTTCPITRQPLSADSLPKTNYVLKRLITYWKEQHPEFAQEFSYSETPRNSSTRETSLVSNPRRTFYSYGRNSTECHTQQRSKRFVRTAVSTSPTSEISQATIETIVNGLKPYISCLCTSENLEEREAAVSAVAKLWKDSKGDPAVLTFLSKPTFVNGIVEILSASVNRDALKTSIYILSELTFLDESVGEILTSVDYDFDCLAALLKNGLAEAVVLIYQLRPAFAQLSAHNFIPSLVQLIQSKSEDLDDLHFAIEPKDAAIAVLEQILTGGDENSQSVSAFAVIRANGIPALVKCLDRVEGRWSIVSILLCCMRADRSYRNFIASTVEPSPVLELFLSGNDNVRGLCIDFLSELVHLSRRTTCNQILQIIKEGGAFSTMHTFLVYLQMAPMKHKPSLATLLLQLDLLAEPRKMSIYREEAVEALIEALHRKEFSNSQMMALDALGSLSARRTSSGDLYMETWLLKIAGFDQPYNALMKPEKLTKNENDLAETNLAESMEDEERAESSWEKRVAFVLCNHEKGSIFKALQECFKSNSLETAKSCLVISTWLIYMLSVLPDTGVKSAARESLLEELINVLQSSRNMEDKILSTLALRTFVSDPAALKALGKYAKCIYRTLRKLKRSSPVVTDVLKSLMKMSSVNATELWNCTEVVEVDSCVNGKLLSLLHLEGRVISSHSDGTIKVWDAGKRVLRLIQEVREHTKAVTCLYIPSSGDKLYSGSLDKTIRVWAIKPEEIRCIQVHDVKEAVYELAANDKVACFVSQGPGVKVYSWSDVPKHINFNRTVKCLAMTGDILYCGASGYSIQEVDLSKFTSTTFYSGTRKMLGKQSIYSLHVQDGLLFAGGSAVDGTAGKVFCHTSKAVTGSFPTGFDILRISVNGDFIFTATRSGTIEVWLRERVTRVASIEVGGGGHTRVTCLASDMDGGMLYAGTSDGKIQAWALD</sequence>
<feature type="compositionally biased region" description="Polar residues" evidence="6">
    <location>
        <begin position="319"/>
        <end position="330"/>
    </location>
</feature>
<comment type="catalytic activity">
    <reaction evidence="1">
        <text>S-ubiquitinyl-[E2 ubiquitin-conjugating enzyme]-L-cysteine + [acceptor protein]-L-lysine = [E2 ubiquitin-conjugating enzyme]-L-cysteine + N(6)-ubiquitinyl-[acceptor protein]-L-lysine.</text>
        <dbReference type="EC" id="2.3.2.27"/>
    </reaction>
</comment>
<keyword evidence="5" id="KW-0853">WD repeat</keyword>
<keyword evidence="9" id="KW-1185">Reference proteome</keyword>
<dbReference type="SUPFAM" id="SSF50978">
    <property type="entry name" value="WD40 repeat-like"/>
    <property type="match status" value="1"/>
</dbReference>
<dbReference type="Pfam" id="PF23628">
    <property type="entry name" value="ARM_LIN_C"/>
    <property type="match status" value="1"/>
</dbReference>
<dbReference type="Proteomes" id="UP000006729">
    <property type="component" value="Chromosome 2"/>
</dbReference>
<dbReference type="InterPro" id="IPR045210">
    <property type="entry name" value="RING-Ubox_PUB"/>
</dbReference>
<dbReference type="InParanoid" id="A0A3N7EPF0"/>
<dbReference type="PROSITE" id="PS51698">
    <property type="entry name" value="U_BOX"/>
    <property type="match status" value="1"/>
</dbReference>
<dbReference type="InterPro" id="IPR036322">
    <property type="entry name" value="WD40_repeat_dom_sf"/>
</dbReference>
<dbReference type="Gene3D" id="1.25.10.10">
    <property type="entry name" value="Leucine-rich Repeat Variant"/>
    <property type="match status" value="1"/>
</dbReference>
<dbReference type="InterPro" id="IPR056514">
    <property type="entry name" value="ARM_LIN_2nd"/>
</dbReference>
<dbReference type="Pfam" id="PF23654">
    <property type="entry name" value="ARM_LIN_2nd"/>
    <property type="match status" value="1"/>
</dbReference>
<name>A0A3N7EPF0_POPTR</name>
<dbReference type="InterPro" id="IPR015943">
    <property type="entry name" value="WD40/YVTN_repeat-like_dom_sf"/>
</dbReference>
<dbReference type="STRING" id="3694.A0A3N7EPF0"/>
<feature type="region of interest" description="Disordered" evidence="6">
    <location>
        <begin position="442"/>
        <end position="462"/>
    </location>
</feature>
<comment type="pathway">
    <text evidence="2">Protein modification; protein ubiquitination.</text>
</comment>